<dbReference type="InterPro" id="IPR022783">
    <property type="entry name" value="GCFC_dom"/>
</dbReference>
<reference evidence="2 3" key="1">
    <citation type="journal article" date="2023" name="G3 (Bethesda)">
        <title>A chromosome-length genome assembly and annotation of blackberry (Rubus argutus, cv. 'Hillquist').</title>
        <authorList>
            <person name="Bruna T."/>
            <person name="Aryal R."/>
            <person name="Dudchenko O."/>
            <person name="Sargent D.J."/>
            <person name="Mead D."/>
            <person name="Buti M."/>
            <person name="Cavallini A."/>
            <person name="Hytonen T."/>
            <person name="Andres J."/>
            <person name="Pham M."/>
            <person name="Weisz D."/>
            <person name="Mascagni F."/>
            <person name="Usai G."/>
            <person name="Natali L."/>
            <person name="Bassil N."/>
            <person name="Fernandez G.E."/>
            <person name="Lomsadze A."/>
            <person name="Armour M."/>
            <person name="Olukolu B."/>
            <person name="Poorten T."/>
            <person name="Britton C."/>
            <person name="Davik J."/>
            <person name="Ashrafi H."/>
            <person name="Aiden E.L."/>
            <person name="Borodovsky M."/>
            <person name="Worthington M."/>
        </authorList>
    </citation>
    <scope>NUCLEOTIDE SEQUENCE [LARGE SCALE GENOMIC DNA]</scope>
    <source>
        <strain evidence="2">PI 553951</strain>
    </source>
</reference>
<dbReference type="GO" id="GO:0071008">
    <property type="term" value="C:U2-type post-mRNA release spliceosomal complex"/>
    <property type="evidence" value="ECO:0007669"/>
    <property type="project" value="TreeGrafter"/>
</dbReference>
<accession>A0AAW1Y9C4</accession>
<dbReference type="GO" id="GO:0000390">
    <property type="term" value="P:spliceosomal complex disassembly"/>
    <property type="evidence" value="ECO:0007669"/>
    <property type="project" value="InterPro"/>
</dbReference>
<dbReference type="Proteomes" id="UP001457282">
    <property type="component" value="Unassembled WGS sequence"/>
</dbReference>
<dbReference type="EMBL" id="JBEDUW010000002">
    <property type="protein sequence ID" value="KAK9945669.1"/>
    <property type="molecule type" value="Genomic_DNA"/>
</dbReference>
<organism evidence="2 3">
    <name type="scientific">Rubus argutus</name>
    <name type="common">Southern blackberry</name>
    <dbReference type="NCBI Taxonomy" id="59490"/>
    <lineage>
        <taxon>Eukaryota</taxon>
        <taxon>Viridiplantae</taxon>
        <taxon>Streptophyta</taxon>
        <taxon>Embryophyta</taxon>
        <taxon>Tracheophyta</taxon>
        <taxon>Spermatophyta</taxon>
        <taxon>Magnoliopsida</taxon>
        <taxon>eudicotyledons</taxon>
        <taxon>Gunneridae</taxon>
        <taxon>Pentapetalae</taxon>
        <taxon>rosids</taxon>
        <taxon>fabids</taxon>
        <taxon>Rosales</taxon>
        <taxon>Rosaceae</taxon>
        <taxon>Rosoideae</taxon>
        <taxon>Rosoideae incertae sedis</taxon>
        <taxon>Rubus</taxon>
    </lineage>
</organism>
<dbReference type="PANTHER" id="PTHR23329:SF1">
    <property type="entry name" value="TUFTELIN-INTERACTING PROTEIN 11"/>
    <property type="match status" value="1"/>
</dbReference>
<dbReference type="Pfam" id="PF07842">
    <property type="entry name" value="GCFC"/>
    <property type="match status" value="1"/>
</dbReference>
<dbReference type="PANTHER" id="PTHR23329">
    <property type="entry name" value="TUFTELIN-INTERACTING PROTEIN 11-RELATED"/>
    <property type="match status" value="1"/>
</dbReference>
<proteinExistence type="predicted"/>
<evidence type="ECO:0000313" key="2">
    <source>
        <dbReference type="EMBL" id="KAK9945669.1"/>
    </source>
</evidence>
<dbReference type="InterPro" id="IPR045211">
    <property type="entry name" value="TFP11/STIP/Ntr1"/>
</dbReference>
<evidence type="ECO:0000259" key="1">
    <source>
        <dbReference type="Pfam" id="PF07842"/>
    </source>
</evidence>
<protein>
    <recommendedName>
        <fullName evidence="1">GCF C-terminal domain-containing protein</fullName>
    </recommendedName>
</protein>
<feature type="domain" description="GCF C-terminal" evidence="1">
    <location>
        <begin position="33"/>
        <end position="183"/>
    </location>
</feature>
<sequence length="364" mass="42218">MFQGWDPLQNPWHGFDIVSTWKDLLHGGEECCYTQLVSEVVLSEVAIYLWEPKAAAVPIHLWVHPWLPLLLELGDKYELELEELFETMRLKLCDILSSWHPSDGSGYTIVSPWKEVFDSTTWELLMRRYVVPKLKLVLQDDFEVNPANQKFDQFNWVMKWASAIPGHLMVDMIVKFFFPSWMKGLHFWLKTNPNFEDVANWYRGWKELIPKEFHANESIRRQLECGLNMMNRAVEEMEVAGQPGQNNMIDKGQVEAKRRAAVFLANANLGGTTDMDGISHQMTLKDVIEAEAQKHDLLFNPKPGRMLDGHQVYGFGNVSILVDCLNEKLYAQTEETWSLVSLERLLEIHKSKETMSFRCRPLNS</sequence>
<keyword evidence="3" id="KW-1185">Reference proteome</keyword>
<gene>
    <name evidence="2" type="ORF">M0R45_011169</name>
</gene>
<evidence type="ECO:0000313" key="3">
    <source>
        <dbReference type="Proteomes" id="UP001457282"/>
    </source>
</evidence>
<dbReference type="AlphaFoldDB" id="A0AAW1Y9C4"/>
<comment type="caution">
    <text evidence="2">The sequence shown here is derived from an EMBL/GenBank/DDBJ whole genome shotgun (WGS) entry which is preliminary data.</text>
</comment>
<name>A0AAW1Y9C4_RUBAR</name>